<evidence type="ECO:0000256" key="9">
    <source>
        <dbReference type="ARBA" id="ARBA00023054"/>
    </source>
</evidence>
<keyword evidence="3" id="KW-0963">Cytoplasm</keyword>
<dbReference type="OrthoDB" id="447173at2759"/>
<dbReference type="Gene3D" id="1.10.287.2620">
    <property type="match status" value="1"/>
</dbReference>
<feature type="region of interest" description="Disordered" evidence="12">
    <location>
        <begin position="395"/>
        <end position="432"/>
    </location>
</feature>
<protein>
    <submittedName>
        <fullName evidence="15">Dynein heavy chain</fullName>
    </submittedName>
</protein>
<proteinExistence type="inferred from homology"/>
<evidence type="ECO:0000256" key="12">
    <source>
        <dbReference type="SAM" id="MobiDB-lite"/>
    </source>
</evidence>
<evidence type="ECO:0000313" key="15">
    <source>
        <dbReference type="EMBL" id="KAJ2748539.1"/>
    </source>
</evidence>
<keyword evidence="4" id="KW-0493">Microtubule</keyword>
<dbReference type="GO" id="GO:0007018">
    <property type="term" value="P:microtubule-based movement"/>
    <property type="evidence" value="ECO:0007669"/>
    <property type="project" value="InterPro"/>
</dbReference>
<feature type="domain" description="Dynein heavy chain tail" evidence="13">
    <location>
        <begin position="2"/>
        <end position="274"/>
    </location>
</feature>
<dbReference type="GO" id="GO:0005874">
    <property type="term" value="C:microtubule"/>
    <property type="evidence" value="ECO:0007669"/>
    <property type="project" value="UniProtKB-KW"/>
</dbReference>
<comment type="subcellular location">
    <subcellularLocation>
        <location evidence="1">Cytoplasm</location>
        <location evidence="1">Cytoskeleton</location>
    </subcellularLocation>
</comment>
<evidence type="ECO:0000256" key="7">
    <source>
        <dbReference type="ARBA" id="ARBA00022840"/>
    </source>
</evidence>
<keyword evidence="10" id="KW-0505">Motor protein</keyword>
<evidence type="ECO:0000259" key="13">
    <source>
        <dbReference type="Pfam" id="PF08385"/>
    </source>
</evidence>
<keyword evidence="7" id="KW-0067">ATP-binding</keyword>
<comment type="caution">
    <text evidence="15">The sequence shown here is derived from an EMBL/GenBank/DDBJ whole genome shotgun (WGS) entry which is preliminary data.</text>
</comment>
<reference evidence="15" key="1">
    <citation type="submission" date="2022-07" db="EMBL/GenBank/DDBJ databases">
        <title>Phylogenomic reconstructions and comparative analyses of Kickxellomycotina fungi.</title>
        <authorList>
            <person name="Reynolds N.K."/>
            <person name="Stajich J.E."/>
            <person name="Barry K."/>
            <person name="Grigoriev I.V."/>
            <person name="Crous P."/>
            <person name="Smith M.E."/>
        </authorList>
    </citation>
    <scope>NUCLEOTIDE SEQUENCE</scope>
    <source>
        <strain evidence="15">BCRC 34297</strain>
    </source>
</reference>
<accession>A0A9W8GVD3</accession>
<evidence type="ECO:0000256" key="3">
    <source>
        <dbReference type="ARBA" id="ARBA00022490"/>
    </source>
</evidence>
<evidence type="ECO:0000256" key="2">
    <source>
        <dbReference type="ARBA" id="ARBA00008887"/>
    </source>
</evidence>
<dbReference type="Proteomes" id="UP001140011">
    <property type="component" value="Unassembled WGS sequence"/>
</dbReference>
<keyword evidence="8" id="KW-0243">Dynein</keyword>
<dbReference type="PANTHER" id="PTHR46532:SF4">
    <property type="entry name" value="AAA+ ATPASE DOMAIN-CONTAINING PROTEIN"/>
    <property type="match status" value="1"/>
</dbReference>
<dbReference type="PANTHER" id="PTHR46532">
    <property type="entry name" value="MALE FERTILITY FACTOR KL5"/>
    <property type="match status" value="1"/>
</dbReference>
<dbReference type="Pfam" id="PF08393">
    <property type="entry name" value="DHC_N2"/>
    <property type="match status" value="1"/>
</dbReference>
<keyword evidence="6" id="KW-0547">Nucleotide-binding</keyword>
<dbReference type="EMBL" id="JANBUH010001050">
    <property type="protein sequence ID" value="KAJ2748539.1"/>
    <property type="molecule type" value="Genomic_DNA"/>
</dbReference>
<dbReference type="AlphaFoldDB" id="A0A9W8GVD3"/>
<keyword evidence="16" id="KW-1185">Reference proteome</keyword>
<evidence type="ECO:0000313" key="16">
    <source>
        <dbReference type="Proteomes" id="UP001140011"/>
    </source>
</evidence>
<dbReference type="GO" id="GO:0005524">
    <property type="term" value="F:ATP binding"/>
    <property type="evidence" value="ECO:0007669"/>
    <property type="project" value="UniProtKB-KW"/>
</dbReference>
<evidence type="ECO:0000259" key="14">
    <source>
        <dbReference type="Pfam" id="PF08393"/>
    </source>
</evidence>
<evidence type="ECO:0000256" key="1">
    <source>
        <dbReference type="ARBA" id="ARBA00004245"/>
    </source>
</evidence>
<dbReference type="GO" id="GO:0005858">
    <property type="term" value="C:axonemal dynein complex"/>
    <property type="evidence" value="ECO:0007669"/>
    <property type="project" value="TreeGrafter"/>
</dbReference>
<dbReference type="InterPro" id="IPR026983">
    <property type="entry name" value="DHC"/>
</dbReference>
<dbReference type="InterPro" id="IPR013602">
    <property type="entry name" value="Dynein_heavy_linker"/>
</dbReference>
<keyword evidence="9" id="KW-0175">Coiled coil</keyword>
<feature type="non-terminal residue" evidence="15">
    <location>
        <position position="1"/>
    </location>
</feature>
<keyword evidence="5" id="KW-0677">Repeat</keyword>
<feature type="non-terminal residue" evidence="15">
    <location>
        <position position="1010"/>
    </location>
</feature>
<sequence>ETAYNERVARVENQIIARLRDRLATARNASEMFRVFSKFNALFVRPKIRGAIQEYQTQLINSVKDDIRRLHDTFKRSYRRSEASTMSQLRDLPPVSGAIVWIRQIERQLDMYMRRVEDVLGRGWELYAEGQRLQADSASFRRKLDTRPLYDAWYNDISRRDLTVGGRVFLVTRHRATGNAFQLGISFDAQLITLFKEVRELLWLGFQVPHTLVTMARDGKRVYPYAVSLMETTKIYRQASHRLQQHPEVLALAAGYRSDVMLCVRKGMGLKWQYFVTSSAGTGDSHESNRNAAFVREFSGVVSLFQEKIEALIALNDEINAAVRELSLCPYAQDNFTAILDRIQALIDRLNLDNYANLEQWVGELDGRLEQVLTMRLSRAIHAWVAEFDRAPPAVGDESDTADALLANSNGPSRKHLRNQAPASSSAKDVDADDEITPQIRTLVHELRIRNQVMYLDPPLENARASWIQQLHAWLAAICQQRRPQAARYEVVANADADDLEYDNLVLEYDPGHRVTSATTVGTRSLVSSSYKDLLSRLPSNSLFEAYRSIEARTTQAASYVAIWLQYQALWDLQSDYVLQFLGDDLTRWQAMLLEIKRARSTFDNSETAKYIGAHCIVDYEQVQAKVNSKYDNWQREILNRFGSRLGSAMRDTCQAIASARHELETHSAESSTTSEVVTFITFVQELKRKCPGWQRDVEDVFRGGQRVLEKQRFQFPTDWMYLDQVEGEWSAFNEILKRKTSVIQEQLPSLQMKIIAEDRAVDSRIASLCADWERSKPVQGSLRPDVATNTLGVFHQRITRTLEECELVCRAKEALDMDSVRDERLTPVLEEVADLRAVWAALAAIWRDVDELRDTPWASVVVRKVRQQLDRQLTESKQLPNRMRQYAAFEYMQKTLRALLKANTVVADLKSDALRDRHWRQLFKALRLPASASVSELTLGAVWDFDIVRNESLIREVIVVAQGEMALEEFLGQIRETWTGYVLELIPYQGKCRLIKGWDDVFAKCSEQS</sequence>
<evidence type="ECO:0000256" key="5">
    <source>
        <dbReference type="ARBA" id="ARBA00022737"/>
    </source>
</evidence>
<dbReference type="GO" id="GO:0051959">
    <property type="term" value="F:dynein light intermediate chain binding"/>
    <property type="evidence" value="ECO:0007669"/>
    <property type="project" value="InterPro"/>
</dbReference>
<name>A0A9W8GVD3_9FUNG</name>
<feature type="domain" description="Dynein heavy chain linker" evidence="14">
    <location>
        <begin position="828"/>
        <end position="1009"/>
    </location>
</feature>
<dbReference type="FunFam" id="1.10.287.2620:FF:000001">
    <property type="entry name" value="Cytoplasmic dynein heavy chain 1"/>
    <property type="match status" value="1"/>
</dbReference>
<dbReference type="Pfam" id="PF08385">
    <property type="entry name" value="DHC_N1"/>
    <property type="match status" value="1"/>
</dbReference>
<evidence type="ECO:0000256" key="8">
    <source>
        <dbReference type="ARBA" id="ARBA00023017"/>
    </source>
</evidence>
<dbReference type="GO" id="GO:0045505">
    <property type="term" value="F:dynein intermediate chain binding"/>
    <property type="evidence" value="ECO:0007669"/>
    <property type="project" value="InterPro"/>
</dbReference>
<organism evidence="15 16">
    <name type="scientific">Coemansia pectinata</name>
    <dbReference type="NCBI Taxonomy" id="1052879"/>
    <lineage>
        <taxon>Eukaryota</taxon>
        <taxon>Fungi</taxon>
        <taxon>Fungi incertae sedis</taxon>
        <taxon>Zoopagomycota</taxon>
        <taxon>Kickxellomycotina</taxon>
        <taxon>Kickxellomycetes</taxon>
        <taxon>Kickxellales</taxon>
        <taxon>Kickxellaceae</taxon>
        <taxon>Coemansia</taxon>
    </lineage>
</organism>
<dbReference type="InterPro" id="IPR013594">
    <property type="entry name" value="Dynein_heavy_tail"/>
</dbReference>
<evidence type="ECO:0000256" key="11">
    <source>
        <dbReference type="ARBA" id="ARBA00023212"/>
    </source>
</evidence>
<evidence type="ECO:0000256" key="6">
    <source>
        <dbReference type="ARBA" id="ARBA00022741"/>
    </source>
</evidence>
<gene>
    <name evidence="15" type="primary">DYN1_3</name>
    <name evidence="15" type="ORF">GGI19_006074</name>
</gene>
<keyword evidence="11" id="KW-0206">Cytoskeleton</keyword>
<evidence type="ECO:0000256" key="4">
    <source>
        <dbReference type="ARBA" id="ARBA00022701"/>
    </source>
</evidence>
<evidence type="ECO:0000256" key="10">
    <source>
        <dbReference type="ARBA" id="ARBA00023175"/>
    </source>
</evidence>
<comment type="similarity">
    <text evidence="2">Belongs to the dynein heavy chain family.</text>
</comment>